<name>F2NDV2_DESAR</name>
<dbReference type="InterPro" id="IPR024370">
    <property type="entry name" value="PBP_domain"/>
</dbReference>
<dbReference type="KEGG" id="dao:Desac_2634"/>
<dbReference type="SUPFAM" id="SSF53850">
    <property type="entry name" value="Periplasmic binding protein-like II"/>
    <property type="match status" value="1"/>
</dbReference>
<organism evidence="6 7">
    <name type="scientific">Desulfobacca acetoxidans (strain ATCC 700848 / DSM 11109 / ASRB2)</name>
    <dbReference type="NCBI Taxonomy" id="880072"/>
    <lineage>
        <taxon>Bacteria</taxon>
        <taxon>Pseudomonadati</taxon>
        <taxon>Thermodesulfobacteriota</taxon>
        <taxon>Desulfobaccia</taxon>
        <taxon>Desulfobaccales</taxon>
        <taxon>Desulfobaccaceae</taxon>
        <taxon>Desulfobacca</taxon>
    </lineage>
</organism>
<reference evidence="6 7" key="1">
    <citation type="journal article" date="2011" name="Stand. Genomic Sci.">
        <title>Complete genome sequence of the acetate-degrading sulfate reducer Desulfobacca acetoxidans type strain (ASRB2).</title>
        <authorList>
            <person name="Goker M."/>
            <person name="Teshima H."/>
            <person name="Lapidus A."/>
            <person name="Nolan M."/>
            <person name="Lucas S."/>
            <person name="Hammon N."/>
            <person name="Deshpande S."/>
            <person name="Cheng J.F."/>
            <person name="Tapia R."/>
            <person name="Han C."/>
            <person name="Goodwin L."/>
            <person name="Pitluck S."/>
            <person name="Huntemann M."/>
            <person name="Liolios K."/>
            <person name="Ivanova N."/>
            <person name="Pagani I."/>
            <person name="Mavromatis K."/>
            <person name="Ovchinikova G."/>
            <person name="Pati A."/>
            <person name="Chen A."/>
            <person name="Palaniappan K."/>
            <person name="Land M."/>
            <person name="Hauser L."/>
            <person name="Brambilla E.M."/>
            <person name="Rohde M."/>
            <person name="Spring S."/>
            <person name="Detter J.C."/>
            <person name="Woyke T."/>
            <person name="Bristow J."/>
            <person name="Eisen J.A."/>
            <person name="Markowitz V."/>
            <person name="Hugenholtz P."/>
            <person name="Kyrpides N.C."/>
            <person name="Klenk H.P."/>
        </authorList>
    </citation>
    <scope>NUCLEOTIDE SEQUENCE [LARGE SCALE GENOMIC DNA]</scope>
    <source>
        <strain evidence="7">ATCC 700848 / DSM 11109 / ASRB2</strain>
    </source>
</reference>
<dbReference type="Gene3D" id="3.40.190.10">
    <property type="entry name" value="Periplasmic binding protein-like II"/>
    <property type="match status" value="2"/>
</dbReference>
<dbReference type="NCBIfam" id="TIGR02136">
    <property type="entry name" value="ptsS_2"/>
    <property type="match status" value="1"/>
</dbReference>
<gene>
    <name evidence="6" type="ordered locus">Desac_2634</name>
</gene>
<keyword evidence="4" id="KW-0592">Phosphate transport</keyword>
<proteinExistence type="inferred from homology"/>
<comment type="function">
    <text evidence="4">Involved in the system for phosphate transport across the cytoplasmic membrane.</text>
</comment>
<accession>F2NDV2</accession>
<keyword evidence="3" id="KW-0732">Signal</keyword>
<dbReference type="CDD" id="cd13653">
    <property type="entry name" value="PBP2_phosphate_like_1"/>
    <property type="match status" value="1"/>
</dbReference>
<reference evidence="7" key="2">
    <citation type="submission" date="2011-03" db="EMBL/GenBank/DDBJ databases">
        <title>The complete genome of Desulfobacca acetoxidans DSM 11109.</title>
        <authorList>
            <consortium name="US DOE Joint Genome Institute (JGI-PGF)"/>
            <person name="Lucas S."/>
            <person name="Copeland A."/>
            <person name="Lapidus A."/>
            <person name="Bruce D."/>
            <person name="Goodwin L."/>
            <person name="Pitluck S."/>
            <person name="Peters L."/>
            <person name="Kyrpides N."/>
            <person name="Mavromatis K."/>
            <person name="Ivanova N."/>
            <person name="Ovchinnikova G."/>
            <person name="Teshima H."/>
            <person name="Detter J.C."/>
            <person name="Han C."/>
            <person name="Land M."/>
            <person name="Hauser L."/>
            <person name="Markowitz V."/>
            <person name="Cheng J.-F."/>
            <person name="Hugenholtz P."/>
            <person name="Woyke T."/>
            <person name="Wu D."/>
            <person name="Spring S."/>
            <person name="Schueler E."/>
            <person name="Brambilla E."/>
            <person name="Klenk H.-P."/>
            <person name="Eisen J.A."/>
        </authorList>
    </citation>
    <scope>NUCLEOTIDE SEQUENCE [LARGE SCALE GENOMIC DNA]</scope>
    <source>
        <strain evidence="7">ATCC 700848 / DSM 11109 / ASRB2</strain>
    </source>
</reference>
<evidence type="ECO:0000256" key="4">
    <source>
        <dbReference type="RuleBase" id="RU367119"/>
    </source>
</evidence>
<evidence type="ECO:0000256" key="1">
    <source>
        <dbReference type="ARBA" id="ARBA00008725"/>
    </source>
</evidence>
<dbReference type="PANTHER" id="PTHR30570">
    <property type="entry name" value="PERIPLASMIC PHOSPHATE BINDING COMPONENT OF PHOSPHATE ABC TRANSPORTER"/>
    <property type="match status" value="1"/>
</dbReference>
<feature type="domain" description="PBP" evidence="5">
    <location>
        <begin position="20"/>
        <end position="245"/>
    </location>
</feature>
<dbReference type="eggNOG" id="COG0226">
    <property type="taxonomic scope" value="Bacteria"/>
</dbReference>
<dbReference type="EMBL" id="CP002629">
    <property type="protein sequence ID" value="AEB10449.1"/>
    <property type="molecule type" value="Genomic_DNA"/>
</dbReference>
<comment type="similarity">
    <text evidence="1 4">Belongs to the PstS family.</text>
</comment>
<evidence type="ECO:0000259" key="5">
    <source>
        <dbReference type="Pfam" id="PF12849"/>
    </source>
</evidence>
<evidence type="ECO:0000313" key="6">
    <source>
        <dbReference type="EMBL" id="AEB10449.1"/>
    </source>
</evidence>
<dbReference type="Pfam" id="PF12849">
    <property type="entry name" value="PBP_like_2"/>
    <property type="match status" value="1"/>
</dbReference>
<dbReference type="RefSeq" id="WP_013707558.1">
    <property type="nucleotide sequence ID" value="NC_015388.1"/>
</dbReference>
<keyword evidence="2 4" id="KW-0813">Transport</keyword>
<dbReference type="InterPro" id="IPR050811">
    <property type="entry name" value="Phosphate_ABC_transporter"/>
</dbReference>
<dbReference type="GO" id="GO:0006817">
    <property type="term" value="P:phosphate ion transport"/>
    <property type="evidence" value="ECO:0007669"/>
    <property type="project" value="UniProtKB-UniRule"/>
</dbReference>
<evidence type="ECO:0000256" key="3">
    <source>
        <dbReference type="ARBA" id="ARBA00022729"/>
    </source>
</evidence>
<dbReference type="PANTHER" id="PTHR30570:SF1">
    <property type="entry name" value="PHOSPHATE-BINDING PROTEIN PSTS"/>
    <property type="match status" value="1"/>
</dbReference>
<dbReference type="Proteomes" id="UP000000483">
    <property type="component" value="Chromosome"/>
</dbReference>
<protein>
    <recommendedName>
        <fullName evidence="4">Phosphate-binding protein</fullName>
    </recommendedName>
</protein>
<dbReference type="HOGENOM" id="CLU_026228_5_1_7"/>
<dbReference type="AlphaFoldDB" id="F2NDV2"/>
<evidence type="ECO:0000256" key="2">
    <source>
        <dbReference type="ARBA" id="ARBA00022448"/>
    </source>
</evidence>
<sequence length="262" mass="28073">MISFLLLAGLILGCGRSERQGQTLTIAGSTSVQPFAEKLAEVYMQKCAGCLINVQGGGSSAGIMAVQQRAADIGASSRELTPAEKKLWETVIAFDGIAVIVHPTSGLTDLSLEDLRRIFTSSLHNWSALGLPAHGIHVITREEGSGTRTAFEELVMGKTEITPSALVQDSNGAVREIVATDPYAIGYISCGLVNHQVKALAIDGVSPTSQNIKKGEYKLTRRFLFVTLDRPTGIAKEFNDYVLSRKGQLILENEGLVSIGEQ</sequence>
<keyword evidence="7" id="KW-1185">Reference proteome</keyword>
<dbReference type="GO" id="GO:0042301">
    <property type="term" value="F:phosphate ion binding"/>
    <property type="evidence" value="ECO:0007669"/>
    <property type="project" value="UniProtKB-UniRule"/>
</dbReference>
<dbReference type="InterPro" id="IPR011862">
    <property type="entry name" value="Phos-bd"/>
</dbReference>
<dbReference type="STRING" id="880072.Desac_2634"/>
<evidence type="ECO:0000313" key="7">
    <source>
        <dbReference type="Proteomes" id="UP000000483"/>
    </source>
</evidence>